<dbReference type="PROSITE" id="PS50928">
    <property type="entry name" value="ABC_TM1"/>
    <property type="match status" value="1"/>
</dbReference>
<comment type="caution">
    <text evidence="7">The sequence shown here is derived from an EMBL/GenBank/DDBJ whole genome shotgun (WGS) entry which is preliminary data.</text>
</comment>
<feature type="domain" description="ABC transmembrane type-1" evidence="6">
    <location>
        <begin position="413"/>
        <end position="702"/>
    </location>
</feature>
<reference evidence="7" key="1">
    <citation type="submission" date="2021-01" db="EMBL/GenBank/DDBJ databases">
        <title>Modified the classification status of verrucomicrobia.</title>
        <authorList>
            <person name="Feng X."/>
        </authorList>
    </citation>
    <scope>NUCLEOTIDE SEQUENCE</scope>
    <source>
        <strain evidence="7">_KCTC 22039</strain>
    </source>
</reference>
<dbReference type="InterPro" id="IPR035906">
    <property type="entry name" value="MetI-like_sf"/>
</dbReference>
<keyword evidence="2 5" id="KW-0812">Transmembrane</keyword>
<evidence type="ECO:0000256" key="1">
    <source>
        <dbReference type="ARBA" id="ARBA00004651"/>
    </source>
</evidence>
<dbReference type="SUPFAM" id="SSF161098">
    <property type="entry name" value="MetI-like"/>
    <property type="match status" value="1"/>
</dbReference>
<feature type="transmembrane region" description="Helical" evidence="5">
    <location>
        <begin position="547"/>
        <end position="572"/>
    </location>
</feature>
<name>A0A8J7MIX0_9BACT</name>
<dbReference type="PANTHER" id="PTHR43470:SF3">
    <property type="entry name" value="PHOSPHATE TRANSPORT SYSTEM PERMEASE PROTEIN PSTA-RELATED"/>
    <property type="match status" value="1"/>
</dbReference>
<feature type="transmembrane region" description="Helical" evidence="5">
    <location>
        <begin position="409"/>
        <end position="438"/>
    </location>
</feature>
<keyword evidence="3 5" id="KW-1133">Transmembrane helix</keyword>
<evidence type="ECO:0000256" key="4">
    <source>
        <dbReference type="ARBA" id="ARBA00023136"/>
    </source>
</evidence>
<dbReference type="Gene3D" id="1.10.3720.10">
    <property type="entry name" value="MetI-like"/>
    <property type="match status" value="1"/>
</dbReference>
<dbReference type="InterPro" id="IPR000515">
    <property type="entry name" value="MetI-like"/>
</dbReference>
<keyword evidence="8" id="KW-1185">Reference proteome</keyword>
<evidence type="ECO:0000259" key="6">
    <source>
        <dbReference type="PROSITE" id="PS50928"/>
    </source>
</evidence>
<comment type="similarity">
    <text evidence="5">Belongs to the binding-protein-dependent transport system permease family.</text>
</comment>
<evidence type="ECO:0000256" key="3">
    <source>
        <dbReference type="ARBA" id="ARBA00022989"/>
    </source>
</evidence>
<evidence type="ECO:0000313" key="7">
    <source>
        <dbReference type="EMBL" id="MBK1791818.1"/>
    </source>
</evidence>
<gene>
    <name evidence="7" type="ORF">JIN82_11705</name>
</gene>
<accession>A0A8J7MIX0</accession>
<evidence type="ECO:0000313" key="8">
    <source>
        <dbReference type="Proteomes" id="UP000624703"/>
    </source>
</evidence>
<dbReference type="CDD" id="cd06261">
    <property type="entry name" value="TM_PBP2"/>
    <property type="match status" value="1"/>
</dbReference>
<dbReference type="EMBL" id="JAENIM010000041">
    <property type="protein sequence ID" value="MBK1791818.1"/>
    <property type="molecule type" value="Genomic_DNA"/>
</dbReference>
<organism evidence="7 8">
    <name type="scientific">Persicirhabdus sediminis</name>
    <dbReference type="NCBI Taxonomy" id="454144"/>
    <lineage>
        <taxon>Bacteria</taxon>
        <taxon>Pseudomonadati</taxon>
        <taxon>Verrucomicrobiota</taxon>
        <taxon>Verrucomicrobiia</taxon>
        <taxon>Verrucomicrobiales</taxon>
        <taxon>Verrucomicrobiaceae</taxon>
        <taxon>Persicirhabdus</taxon>
    </lineage>
</organism>
<feature type="transmembrane region" description="Helical" evidence="5">
    <location>
        <begin position="603"/>
        <end position="623"/>
    </location>
</feature>
<proteinExistence type="inferred from homology"/>
<keyword evidence="5" id="KW-0813">Transport</keyword>
<dbReference type="PANTHER" id="PTHR43470">
    <property type="entry name" value="PHOSPHATE TRANSPORT SYSTEM PERMEASE PROTEIN PSTA-RELATED"/>
    <property type="match status" value="1"/>
</dbReference>
<dbReference type="GO" id="GO:0055085">
    <property type="term" value="P:transmembrane transport"/>
    <property type="evidence" value="ECO:0007669"/>
    <property type="project" value="InterPro"/>
</dbReference>
<dbReference type="RefSeq" id="WP_200311833.1">
    <property type="nucleotide sequence ID" value="NZ_JAENIM010000041.1"/>
</dbReference>
<dbReference type="Proteomes" id="UP000624703">
    <property type="component" value="Unassembled WGS sequence"/>
</dbReference>
<feature type="transmembrane region" description="Helical" evidence="5">
    <location>
        <begin position="687"/>
        <end position="707"/>
    </location>
</feature>
<dbReference type="Pfam" id="PF00528">
    <property type="entry name" value="BPD_transp_1"/>
    <property type="match status" value="1"/>
</dbReference>
<evidence type="ECO:0000256" key="2">
    <source>
        <dbReference type="ARBA" id="ARBA00022692"/>
    </source>
</evidence>
<keyword evidence="4 5" id="KW-0472">Membrane</keyword>
<protein>
    <submittedName>
        <fullName evidence="7">ABC transporter permease subunit</fullName>
    </submittedName>
</protein>
<feature type="transmembrane region" description="Helical" evidence="5">
    <location>
        <begin position="34"/>
        <end position="55"/>
    </location>
</feature>
<dbReference type="GO" id="GO:0005886">
    <property type="term" value="C:plasma membrane"/>
    <property type="evidence" value="ECO:0007669"/>
    <property type="project" value="UniProtKB-SubCell"/>
</dbReference>
<sequence length="717" mass="78619">MSSLPDKKDAIATSLNPFKQGKSRLRTIERIQRSVLLIATYSILISALVVFGTIIKNGAPVLWDKGFSFLTEKPQTLTVLDVAATEGLEISADGFERIVGDNKKLPVENSEEFEKSYPHTRFDLQPGTIIGDGYLQLIENNNHDFRVGFLSRSRDAQVGFNLSADSEFRVTSEQLEEIKKVDPEIVAGELTPVSEETNYFRVRVEKGDYEINKATYDALNPTTLIYIMLQSFNDDERNQIRSTKIPNSQVVTLSQAQYAACLAEEGGLPFSKVEPQVSVQDFLQFSMPAGQYELASKVLDILKLANPNASFVSLHNTERGAVELDLKEAVTLSLPTAAFEQVVRDNPDFKISNVSNYEVKKPFVRFDLSKDAQILAPNEVQLELKGENAGSGALNILDEHSHSYSGGGILGPIIGTALLVIICMTVALITGIASAIYLNEYARKGRFLKTVRLAMLNLAGVPSIVFGLFGLGLFVLIAPQITDTPSSSNNVVLRVPLAKIASEPNLRDIENNSIFMAESHHKTSDVVAAASANGKARFYNGWTYLSFQGWGTCMLAGGFTLAIMVLPVIITACEESLQAVPMGFREASLALGASKWQSIRTAVLPYAFPGILTASVLGITRVAGETAPIMFTAAVAERSLLPWEGLQSHGFGAFLEFLQQSVQAMPYHIYTVAGRIPQSQYTEPMQYGSVLVFLMLVMSLAGVSVYLRIRIRNKIKW</sequence>
<feature type="transmembrane region" description="Helical" evidence="5">
    <location>
        <begin position="458"/>
        <end position="478"/>
    </location>
</feature>
<dbReference type="AlphaFoldDB" id="A0A8J7MIX0"/>
<comment type="subcellular location">
    <subcellularLocation>
        <location evidence="1 5">Cell membrane</location>
        <topology evidence="1 5">Multi-pass membrane protein</topology>
    </subcellularLocation>
</comment>
<evidence type="ECO:0000256" key="5">
    <source>
        <dbReference type="RuleBase" id="RU363032"/>
    </source>
</evidence>